<sequence length="215" mass="23981">MIQSFWQKYKKSMLLPGILIISGLCYFFFSSSDSSPPQEELIETIQPIEQPDMKESVEEAVIQQVFVDIKGAVMYPGVYELQTDQRIIDAVKLAGGYTQDADTQLINHAQKVEDEMVIYIPQKGEKLDEITPNLLEMPTSGTSQGDNGMKDQKVNLNKADEAMLTTLSGIGPSKAQSIISYREENGGFKTIEDLKKVSGIGDKTFEKLKDFITVK</sequence>
<dbReference type="InterPro" id="IPR019554">
    <property type="entry name" value="Soluble_ligand-bd"/>
</dbReference>
<dbReference type="InterPro" id="IPR003583">
    <property type="entry name" value="Hlx-hairpin-Hlx_DNA-bd_motif"/>
</dbReference>
<protein>
    <submittedName>
        <fullName evidence="3">Competence protein ComEA</fullName>
    </submittedName>
</protein>
<evidence type="ECO:0000313" key="4">
    <source>
        <dbReference type="Proteomes" id="UP000037326"/>
    </source>
</evidence>
<proteinExistence type="predicted"/>
<dbReference type="RefSeq" id="WP_049667755.1">
    <property type="nucleotide sequence ID" value="NZ_JBIVOC010000011.1"/>
</dbReference>
<evidence type="ECO:0000259" key="2">
    <source>
        <dbReference type="SMART" id="SM00278"/>
    </source>
</evidence>
<gene>
    <name evidence="3" type="ORF">ACZ11_17220</name>
</gene>
<dbReference type="GO" id="GO:0015628">
    <property type="term" value="P:protein secretion by the type II secretion system"/>
    <property type="evidence" value="ECO:0007669"/>
    <property type="project" value="TreeGrafter"/>
</dbReference>
<keyword evidence="1" id="KW-0472">Membrane</keyword>
<dbReference type="Pfam" id="PF10531">
    <property type="entry name" value="SLBB"/>
    <property type="match status" value="1"/>
</dbReference>
<feature type="transmembrane region" description="Helical" evidence="1">
    <location>
        <begin position="12"/>
        <end position="29"/>
    </location>
</feature>
<dbReference type="Gene3D" id="1.10.150.310">
    <property type="entry name" value="Tex RuvX-like domain-like"/>
    <property type="match status" value="1"/>
</dbReference>
<dbReference type="GO" id="GO:0006281">
    <property type="term" value="P:DNA repair"/>
    <property type="evidence" value="ECO:0007669"/>
    <property type="project" value="InterPro"/>
</dbReference>
<dbReference type="PANTHER" id="PTHR21180">
    <property type="entry name" value="ENDONUCLEASE/EXONUCLEASE/PHOSPHATASE FAMILY DOMAIN-CONTAINING PROTEIN 1"/>
    <property type="match status" value="1"/>
</dbReference>
<dbReference type="GO" id="GO:0015627">
    <property type="term" value="C:type II protein secretion system complex"/>
    <property type="evidence" value="ECO:0007669"/>
    <property type="project" value="TreeGrafter"/>
</dbReference>
<dbReference type="PATRIC" id="fig|582475.4.peg.4541"/>
<evidence type="ECO:0000313" key="3">
    <source>
        <dbReference type="EMBL" id="KMY30431.1"/>
    </source>
</evidence>
<dbReference type="InterPro" id="IPR004509">
    <property type="entry name" value="Competence_ComEA_HhH"/>
</dbReference>
<dbReference type="Proteomes" id="UP000037326">
    <property type="component" value="Unassembled WGS sequence"/>
</dbReference>
<evidence type="ECO:0000256" key="1">
    <source>
        <dbReference type="SAM" id="Phobius"/>
    </source>
</evidence>
<dbReference type="AlphaFoldDB" id="A0A0K9F8L2"/>
<dbReference type="OrthoDB" id="9790239at2"/>
<reference evidence="4" key="1">
    <citation type="submission" date="2015-07" db="EMBL/GenBank/DDBJ databases">
        <authorList>
            <person name="Liu B."/>
            <person name="Wang J."/>
            <person name="Zhu Y."/>
            <person name="Liu G."/>
            <person name="Chen Q."/>
            <person name="Lan J."/>
            <person name="Che J."/>
            <person name="Ge C."/>
            <person name="Shi H."/>
            <person name="Pan Z."/>
            <person name="Liu X."/>
        </authorList>
    </citation>
    <scope>NUCLEOTIDE SEQUENCE [LARGE SCALE GENOMIC DNA]</scope>
    <source>
        <strain evidence="4">DSM 23493</strain>
    </source>
</reference>
<comment type="caution">
    <text evidence="3">The sequence shown here is derived from an EMBL/GenBank/DDBJ whole genome shotgun (WGS) entry which is preliminary data.</text>
</comment>
<dbReference type="NCBIfam" id="TIGR00426">
    <property type="entry name" value="competence protein ComEA helix-hairpin-helix repeat region"/>
    <property type="match status" value="1"/>
</dbReference>
<dbReference type="PANTHER" id="PTHR21180:SF32">
    <property type="entry name" value="ENDONUCLEASE_EXONUCLEASE_PHOSPHATASE FAMILY DOMAIN-CONTAINING PROTEIN 1"/>
    <property type="match status" value="1"/>
</dbReference>
<dbReference type="GeneID" id="96599967"/>
<keyword evidence="1" id="KW-0812">Transmembrane</keyword>
<dbReference type="GO" id="GO:0003677">
    <property type="term" value="F:DNA binding"/>
    <property type="evidence" value="ECO:0007669"/>
    <property type="project" value="InterPro"/>
</dbReference>
<dbReference type="SUPFAM" id="SSF47781">
    <property type="entry name" value="RuvA domain 2-like"/>
    <property type="match status" value="1"/>
</dbReference>
<feature type="domain" description="Helix-hairpin-helix DNA-binding motif class 1" evidence="2">
    <location>
        <begin position="192"/>
        <end position="211"/>
    </location>
</feature>
<keyword evidence="1" id="KW-1133">Transmembrane helix</keyword>
<feature type="domain" description="Helix-hairpin-helix DNA-binding motif class 1" evidence="2">
    <location>
        <begin position="162"/>
        <end position="181"/>
    </location>
</feature>
<organism evidence="3 4">
    <name type="scientific">Lysinibacillus xylanilyticus</name>
    <dbReference type="NCBI Taxonomy" id="582475"/>
    <lineage>
        <taxon>Bacteria</taxon>
        <taxon>Bacillati</taxon>
        <taxon>Bacillota</taxon>
        <taxon>Bacilli</taxon>
        <taxon>Bacillales</taxon>
        <taxon>Bacillaceae</taxon>
        <taxon>Lysinibacillus</taxon>
    </lineage>
</organism>
<dbReference type="InterPro" id="IPR010994">
    <property type="entry name" value="RuvA_2-like"/>
</dbReference>
<name>A0A0K9F8L2_9BACI</name>
<dbReference type="SMART" id="SM00278">
    <property type="entry name" value="HhH1"/>
    <property type="match status" value="2"/>
</dbReference>
<dbReference type="Gene3D" id="3.10.560.10">
    <property type="entry name" value="Outer membrane lipoprotein wza domain like"/>
    <property type="match status" value="1"/>
</dbReference>
<accession>A0A0K9F8L2</accession>
<dbReference type="EMBL" id="LFXJ01000008">
    <property type="protein sequence ID" value="KMY30431.1"/>
    <property type="molecule type" value="Genomic_DNA"/>
</dbReference>
<dbReference type="Pfam" id="PF12836">
    <property type="entry name" value="HHH_3"/>
    <property type="match status" value="1"/>
</dbReference>
<dbReference type="InterPro" id="IPR051675">
    <property type="entry name" value="Endo/Exo/Phosphatase_dom_1"/>
</dbReference>